<evidence type="ECO:0000256" key="2">
    <source>
        <dbReference type="SAM" id="Phobius"/>
    </source>
</evidence>
<keyword evidence="2" id="KW-0812">Transmembrane</keyword>
<keyword evidence="1" id="KW-0175">Coiled coil</keyword>
<reference evidence="3 4" key="1">
    <citation type="submission" date="2024-05" db="EMBL/GenBank/DDBJ databases">
        <title>A draft genome resource for the thread blight pathogen Marasmius tenuissimus strain MS-2.</title>
        <authorList>
            <person name="Yulfo-Soto G.E."/>
            <person name="Baruah I.K."/>
            <person name="Amoako-Attah I."/>
            <person name="Bukari Y."/>
            <person name="Meinhardt L.W."/>
            <person name="Bailey B.A."/>
            <person name="Cohen S.P."/>
        </authorList>
    </citation>
    <scope>NUCLEOTIDE SEQUENCE [LARGE SCALE GENOMIC DNA]</scope>
    <source>
        <strain evidence="3 4">MS-2</strain>
    </source>
</reference>
<evidence type="ECO:0000313" key="4">
    <source>
        <dbReference type="Proteomes" id="UP001437256"/>
    </source>
</evidence>
<dbReference type="EMBL" id="JBBXMP010000030">
    <property type="protein sequence ID" value="KAL0066968.1"/>
    <property type="molecule type" value="Genomic_DNA"/>
</dbReference>
<keyword evidence="4" id="KW-1185">Reference proteome</keyword>
<comment type="caution">
    <text evidence="3">The sequence shown here is derived from an EMBL/GenBank/DDBJ whole genome shotgun (WGS) entry which is preliminary data.</text>
</comment>
<dbReference type="Proteomes" id="UP001437256">
    <property type="component" value="Unassembled WGS sequence"/>
</dbReference>
<protein>
    <submittedName>
        <fullName evidence="3">Uncharacterized protein</fullName>
    </submittedName>
</protein>
<evidence type="ECO:0000256" key="1">
    <source>
        <dbReference type="SAM" id="Coils"/>
    </source>
</evidence>
<name>A0ABR3A016_9AGAR</name>
<gene>
    <name evidence="3" type="ORF">AAF712_005957</name>
</gene>
<sequence>MESFCSLWSLIISILISTTLFVSLRKRDSRERSHLNHIHDLEEYTGILEDKLTEKQRQYDDLCSSSAASHAKYIQLERDFLLNEKQYELRCRRLEEENRKMIVKQRQPEITLVQPIALFMKRLVVMNKLWKQEKEISRLRKCLASRDQKIDNAAMEGFRDRLLLWNAVWKDQGKMRLLEEENARLKNSMARSITNAAKRMMLDTRREGMIEELMKELVTEIEDSRKEMSVLKERHELEVREINGNWIQSYQGLLREVEALRLGKRARDIEQELSNEMERRLLQTIADDRKPVSTSQALATKATKKELVVPKVVKKPVWR</sequence>
<accession>A0ABR3A016</accession>
<organism evidence="3 4">
    <name type="scientific">Marasmius tenuissimus</name>
    <dbReference type="NCBI Taxonomy" id="585030"/>
    <lineage>
        <taxon>Eukaryota</taxon>
        <taxon>Fungi</taxon>
        <taxon>Dikarya</taxon>
        <taxon>Basidiomycota</taxon>
        <taxon>Agaricomycotina</taxon>
        <taxon>Agaricomycetes</taxon>
        <taxon>Agaricomycetidae</taxon>
        <taxon>Agaricales</taxon>
        <taxon>Marasmiineae</taxon>
        <taxon>Marasmiaceae</taxon>
        <taxon>Marasmius</taxon>
    </lineage>
</organism>
<proteinExistence type="predicted"/>
<keyword evidence="2" id="KW-1133">Transmembrane helix</keyword>
<evidence type="ECO:0000313" key="3">
    <source>
        <dbReference type="EMBL" id="KAL0066968.1"/>
    </source>
</evidence>
<feature type="coiled-coil region" evidence="1">
    <location>
        <begin position="175"/>
        <end position="234"/>
    </location>
</feature>
<keyword evidence="2" id="KW-0472">Membrane</keyword>
<feature type="transmembrane region" description="Helical" evidence="2">
    <location>
        <begin position="6"/>
        <end position="24"/>
    </location>
</feature>